<dbReference type="InterPro" id="IPR016181">
    <property type="entry name" value="Acyl_CoA_acyltransferase"/>
</dbReference>
<dbReference type="AlphaFoldDB" id="A0A939TU06"/>
<dbReference type="SUPFAM" id="SSF55729">
    <property type="entry name" value="Acyl-CoA N-acyltransferases (Nat)"/>
    <property type="match status" value="1"/>
</dbReference>
<reference evidence="4" key="1">
    <citation type="submission" date="2021-03" db="EMBL/GenBank/DDBJ databases">
        <title>Leucobacter chromiisoli sp. nov., isolated from chromium-containing soil of chemical plant.</title>
        <authorList>
            <person name="Xu Z."/>
        </authorList>
    </citation>
    <scope>NUCLEOTIDE SEQUENCE</scope>
    <source>
        <strain evidence="4">K 70/01</strain>
    </source>
</reference>
<organism evidence="4 5">
    <name type="scientific">Leucobacter tardus</name>
    <dbReference type="NCBI Taxonomy" id="501483"/>
    <lineage>
        <taxon>Bacteria</taxon>
        <taxon>Bacillati</taxon>
        <taxon>Actinomycetota</taxon>
        <taxon>Actinomycetes</taxon>
        <taxon>Micrococcales</taxon>
        <taxon>Microbacteriaceae</taxon>
        <taxon>Leucobacter</taxon>
    </lineage>
</organism>
<dbReference type="Pfam" id="PF13508">
    <property type="entry name" value="Acetyltransf_7"/>
    <property type="match status" value="1"/>
</dbReference>
<evidence type="ECO:0000259" key="3">
    <source>
        <dbReference type="PROSITE" id="PS51186"/>
    </source>
</evidence>
<name>A0A939TU06_9MICO</name>
<dbReference type="Proteomes" id="UP000668403">
    <property type="component" value="Unassembled WGS sequence"/>
</dbReference>
<keyword evidence="2" id="KW-0012">Acyltransferase</keyword>
<proteinExistence type="predicted"/>
<dbReference type="InterPro" id="IPR000182">
    <property type="entry name" value="GNAT_dom"/>
</dbReference>
<gene>
    <name evidence="4" type="ORF">J4H85_04455</name>
</gene>
<dbReference type="PROSITE" id="PS51186">
    <property type="entry name" value="GNAT"/>
    <property type="match status" value="1"/>
</dbReference>
<evidence type="ECO:0000313" key="5">
    <source>
        <dbReference type="Proteomes" id="UP000668403"/>
    </source>
</evidence>
<dbReference type="InterPro" id="IPR050832">
    <property type="entry name" value="Bact_Acetyltransf"/>
</dbReference>
<dbReference type="CDD" id="cd04301">
    <property type="entry name" value="NAT_SF"/>
    <property type="match status" value="1"/>
</dbReference>
<protein>
    <submittedName>
        <fullName evidence="4">GNAT family N-acetyltransferase</fullName>
    </submittedName>
</protein>
<keyword evidence="1" id="KW-0808">Transferase</keyword>
<accession>A0A939TU06</accession>
<keyword evidence="5" id="KW-1185">Reference proteome</keyword>
<feature type="domain" description="N-acetyltransferase" evidence="3">
    <location>
        <begin position="5"/>
        <end position="142"/>
    </location>
</feature>
<dbReference type="PANTHER" id="PTHR43877">
    <property type="entry name" value="AMINOALKYLPHOSPHONATE N-ACETYLTRANSFERASE-RELATED-RELATED"/>
    <property type="match status" value="1"/>
</dbReference>
<dbReference type="Gene3D" id="3.40.630.30">
    <property type="match status" value="1"/>
</dbReference>
<evidence type="ECO:0000256" key="2">
    <source>
        <dbReference type="ARBA" id="ARBA00023315"/>
    </source>
</evidence>
<sequence length="147" mass="16271">MEDRRTVRVLSKGAMQRADVQALIRLASDADGERLRRLMLDELRHLSVLGITDEDRVVGFVAFDVDRDPAVIEYMAVAPDQQGRGHGSTLVQATRSAARDGAVYAETDDDAVEFYRRLGFAVVPRDPDPRWPDRQRYACLLGAAAGG</sequence>
<dbReference type="EMBL" id="JAGFBF010000001">
    <property type="protein sequence ID" value="MBO2989250.1"/>
    <property type="molecule type" value="Genomic_DNA"/>
</dbReference>
<comment type="caution">
    <text evidence="4">The sequence shown here is derived from an EMBL/GenBank/DDBJ whole genome shotgun (WGS) entry which is preliminary data.</text>
</comment>
<dbReference type="GO" id="GO:0016747">
    <property type="term" value="F:acyltransferase activity, transferring groups other than amino-acyl groups"/>
    <property type="evidence" value="ECO:0007669"/>
    <property type="project" value="InterPro"/>
</dbReference>
<dbReference type="RefSeq" id="WP_208237166.1">
    <property type="nucleotide sequence ID" value="NZ_BAAAQU010000001.1"/>
</dbReference>
<evidence type="ECO:0000256" key="1">
    <source>
        <dbReference type="ARBA" id="ARBA00022679"/>
    </source>
</evidence>
<evidence type="ECO:0000313" key="4">
    <source>
        <dbReference type="EMBL" id="MBO2989250.1"/>
    </source>
</evidence>